<keyword evidence="4 8" id="KW-0028">Amino-acid biosynthesis</keyword>
<dbReference type="HAMAP" id="MF_00197">
    <property type="entry name" value="DAP_epimerase"/>
    <property type="match status" value="1"/>
</dbReference>
<feature type="active site" evidence="9">
    <location>
        <position position="76"/>
    </location>
</feature>
<dbReference type="InterPro" id="IPR018510">
    <property type="entry name" value="DAP_epimerase_AS"/>
</dbReference>
<evidence type="ECO:0000313" key="11">
    <source>
        <dbReference type="Proteomes" id="UP000198636"/>
    </source>
</evidence>
<dbReference type="RefSeq" id="WP_091544515.1">
    <property type="nucleotide sequence ID" value="NZ_FMUS01000018.1"/>
</dbReference>
<reference evidence="10 11" key="1">
    <citation type="submission" date="2016-10" db="EMBL/GenBank/DDBJ databases">
        <authorList>
            <person name="de Groot N.N."/>
        </authorList>
    </citation>
    <scope>NUCLEOTIDE SEQUENCE [LARGE SCALE GENOMIC DNA]</scope>
    <source>
        <strain evidence="10 11">DSM 18978</strain>
    </source>
</reference>
<dbReference type="EMBL" id="FMUS01000018">
    <property type="protein sequence ID" value="SCY85563.1"/>
    <property type="molecule type" value="Genomic_DNA"/>
</dbReference>
<dbReference type="UniPathway" id="UPA00034">
    <property type="reaction ID" value="UER00025"/>
</dbReference>
<dbReference type="Pfam" id="PF01678">
    <property type="entry name" value="DAP_epimerase"/>
    <property type="match status" value="2"/>
</dbReference>
<feature type="site" description="Could be important to modulate the pK values of the two catalytic cysteine residues" evidence="8">
    <location>
        <position position="216"/>
    </location>
</feature>
<feature type="binding site" evidence="8">
    <location>
        <begin position="226"/>
        <end position="227"/>
    </location>
    <ligand>
        <name>substrate</name>
    </ligand>
</feature>
<dbReference type="PROSITE" id="PS01326">
    <property type="entry name" value="DAP_EPIMERASE"/>
    <property type="match status" value="1"/>
</dbReference>
<gene>
    <name evidence="8" type="primary">dapF</name>
    <name evidence="10" type="ORF">SAMN03080606_02765</name>
</gene>
<keyword evidence="8" id="KW-0963">Cytoplasm</keyword>
<feature type="active site" description="Proton acceptor" evidence="8">
    <location>
        <position position="225"/>
    </location>
</feature>
<evidence type="ECO:0000256" key="3">
    <source>
        <dbReference type="ARBA" id="ARBA00013080"/>
    </source>
</evidence>
<comment type="subcellular location">
    <subcellularLocation>
        <location evidence="8">Cytoplasm</location>
    </subcellularLocation>
</comment>
<dbReference type="GO" id="GO:0005829">
    <property type="term" value="C:cytosol"/>
    <property type="evidence" value="ECO:0007669"/>
    <property type="project" value="TreeGrafter"/>
</dbReference>
<feature type="site" description="Could be important to modulate the pK values of the two catalytic cysteine residues" evidence="8">
    <location>
        <position position="167"/>
    </location>
</feature>
<name>A0A1G5JB04_9FIRM</name>
<feature type="binding site" evidence="8">
    <location>
        <begin position="216"/>
        <end position="217"/>
    </location>
    <ligand>
        <name>substrate</name>
    </ligand>
</feature>
<evidence type="ECO:0000256" key="7">
    <source>
        <dbReference type="ARBA" id="ARBA00051712"/>
    </source>
</evidence>
<keyword evidence="11" id="KW-1185">Reference proteome</keyword>
<accession>A0A1G5JB04</accession>
<evidence type="ECO:0000256" key="9">
    <source>
        <dbReference type="PROSITE-ProRule" id="PRU10125"/>
    </source>
</evidence>
<dbReference type="OrthoDB" id="9805408at2"/>
<dbReference type="InterPro" id="IPR001653">
    <property type="entry name" value="DAP_epimerase_DapF"/>
</dbReference>
<feature type="binding site" evidence="8">
    <location>
        <position position="198"/>
    </location>
    <ligand>
        <name>substrate</name>
    </ligand>
</feature>
<feature type="binding site" evidence="8">
    <location>
        <position position="67"/>
    </location>
    <ligand>
        <name>substrate</name>
    </ligand>
</feature>
<comment type="function">
    <text evidence="8">Catalyzes the stereoinversion of LL-2,6-diaminopimelate (L,L-DAP) to meso-diaminopimelate (meso-DAP), a precursor of L-lysine and an essential component of the bacterial peptidoglycan.</text>
</comment>
<keyword evidence="6 8" id="KW-0413">Isomerase</keyword>
<comment type="pathway">
    <text evidence="1 8">Amino-acid biosynthesis; L-lysine biosynthesis via DAP pathway; DL-2,6-diaminopimelate from LL-2,6-diaminopimelate: step 1/1.</text>
</comment>
<proteinExistence type="inferred from homology"/>
<comment type="caution">
    <text evidence="8">Lacks conserved residue(s) required for the propagation of feature annotation.</text>
</comment>
<dbReference type="PANTHER" id="PTHR31689">
    <property type="entry name" value="DIAMINOPIMELATE EPIMERASE, CHLOROPLASTIC"/>
    <property type="match status" value="1"/>
</dbReference>
<comment type="similarity">
    <text evidence="2 8">Belongs to the diaminopimelate epimerase family.</text>
</comment>
<dbReference type="SUPFAM" id="SSF54506">
    <property type="entry name" value="Diaminopimelate epimerase-like"/>
    <property type="match status" value="2"/>
</dbReference>
<dbReference type="Proteomes" id="UP000198636">
    <property type="component" value="Unassembled WGS sequence"/>
</dbReference>
<feature type="binding site" evidence="8">
    <location>
        <position position="13"/>
    </location>
    <ligand>
        <name>substrate</name>
    </ligand>
</feature>
<evidence type="ECO:0000256" key="2">
    <source>
        <dbReference type="ARBA" id="ARBA00010219"/>
    </source>
</evidence>
<organism evidence="10 11">
    <name type="scientific">Alkaliphilus peptidifermentans DSM 18978</name>
    <dbReference type="NCBI Taxonomy" id="1120976"/>
    <lineage>
        <taxon>Bacteria</taxon>
        <taxon>Bacillati</taxon>
        <taxon>Bacillota</taxon>
        <taxon>Clostridia</taxon>
        <taxon>Peptostreptococcales</taxon>
        <taxon>Natronincolaceae</taxon>
        <taxon>Alkaliphilus</taxon>
    </lineage>
</organism>
<sequence length="282" mass="31028">MSIPFKKMHGAGNDFIIIRYQDYPFPEKFSELATQVCHRNFGVGADGLMVVCPSNLDSASVRMVYYNSDGSLASMCGNGIRCFTKFVFDEGIVSSKCFNIETPAGVLTVDVKTANEKVNLVKVNMGKMILEPQAIPVVYDGENFIEKKLEIEGKVFEASTVLMGVPHTVIFTEELNDDTVKYYGPIIEKLDIFPEKTNVNFAKIIDGNNIWVKTWERGAGFTLACGTGVTSVCGIAHYLGRVNDEINVIIDGGRLLITINEDGSMEMEGPAEDICKGVFFVV</sequence>
<dbReference type="PANTHER" id="PTHR31689:SF0">
    <property type="entry name" value="DIAMINOPIMELATE EPIMERASE"/>
    <property type="match status" value="1"/>
</dbReference>
<comment type="catalytic activity">
    <reaction evidence="7 8">
        <text>(2S,6S)-2,6-diaminopimelate = meso-2,6-diaminopimelate</text>
        <dbReference type="Rhea" id="RHEA:15393"/>
        <dbReference type="ChEBI" id="CHEBI:57609"/>
        <dbReference type="ChEBI" id="CHEBI:57791"/>
        <dbReference type="EC" id="5.1.1.7"/>
    </reaction>
</comment>
<protein>
    <recommendedName>
        <fullName evidence="3 8">Diaminopimelate epimerase</fullName>
        <shortName evidence="8">DAP epimerase</shortName>
        <ecNumber evidence="3 8">5.1.1.7</ecNumber>
    </recommendedName>
    <alternativeName>
        <fullName evidence="8">PLP-independent amino acid racemase</fullName>
    </alternativeName>
</protein>
<evidence type="ECO:0000256" key="5">
    <source>
        <dbReference type="ARBA" id="ARBA00023154"/>
    </source>
</evidence>
<evidence type="ECO:0000256" key="8">
    <source>
        <dbReference type="HAMAP-Rule" id="MF_00197"/>
    </source>
</evidence>
<dbReference type="EC" id="5.1.1.7" evidence="3 8"/>
<evidence type="ECO:0000256" key="6">
    <source>
        <dbReference type="ARBA" id="ARBA00023235"/>
    </source>
</evidence>
<dbReference type="NCBIfam" id="TIGR00652">
    <property type="entry name" value="DapF"/>
    <property type="match status" value="1"/>
</dbReference>
<comment type="subunit">
    <text evidence="8">Homodimer.</text>
</comment>
<dbReference type="STRING" id="1120976.SAMN03080606_02765"/>
<feature type="binding site" evidence="8">
    <location>
        <begin position="77"/>
        <end position="78"/>
    </location>
    <ligand>
        <name>substrate</name>
    </ligand>
</feature>
<evidence type="ECO:0000313" key="10">
    <source>
        <dbReference type="EMBL" id="SCY85563.1"/>
    </source>
</evidence>
<dbReference type="GO" id="GO:0009089">
    <property type="term" value="P:lysine biosynthetic process via diaminopimelate"/>
    <property type="evidence" value="ECO:0007669"/>
    <property type="project" value="UniProtKB-UniRule"/>
</dbReference>
<keyword evidence="5 8" id="KW-0457">Lysine biosynthesis</keyword>
<feature type="active site" description="Proton donor" evidence="8">
    <location>
        <position position="76"/>
    </location>
</feature>
<dbReference type="GO" id="GO:0008837">
    <property type="term" value="F:diaminopimelate epimerase activity"/>
    <property type="evidence" value="ECO:0007669"/>
    <property type="project" value="UniProtKB-UniRule"/>
</dbReference>
<dbReference type="Gene3D" id="3.10.310.10">
    <property type="entry name" value="Diaminopimelate Epimerase, Chain A, domain 1"/>
    <property type="match status" value="2"/>
</dbReference>
<dbReference type="AlphaFoldDB" id="A0A1G5JB04"/>
<evidence type="ECO:0000256" key="4">
    <source>
        <dbReference type="ARBA" id="ARBA00022605"/>
    </source>
</evidence>
<evidence type="ECO:0000256" key="1">
    <source>
        <dbReference type="ARBA" id="ARBA00005196"/>
    </source>
</evidence>